<dbReference type="RefSeq" id="WP_133418360.1">
    <property type="nucleotide sequence ID" value="NZ_SCWD01000006.1"/>
</dbReference>
<keyword evidence="5" id="KW-0175">Coiled coil</keyword>
<reference evidence="9 10" key="1">
    <citation type="submission" date="2019-01" db="EMBL/GenBank/DDBJ databases">
        <title>Draft genome sequences of the type strains of six Macrococcus species.</title>
        <authorList>
            <person name="Mazhar S."/>
            <person name="Altermann E."/>
            <person name="Hill C."/>
            <person name="Mcauliffe O."/>
        </authorList>
    </citation>
    <scope>NUCLEOTIDE SEQUENCE [LARGE SCALE GENOMIC DNA]</scope>
    <source>
        <strain evidence="9 10">ATCC 51828</strain>
    </source>
</reference>
<dbReference type="GO" id="GO:0003677">
    <property type="term" value="F:DNA binding"/>
    <property type="evidence" value="ECO:0007669"/>
    <property type="project" value="InterPro"/>
</dbReference>
<evidence type="ECO:0000256" key="3">
    <source>
        <dbReference type="ARBA" id="ARBA00022840"/>
    </source>
</evidence>
<gene>
    <name evidence="9" type="ORF">ERX40_10035</name>
</gene>
<dbReference type="PANTHER" id="PTHR22683">
    <property type="entry name" value="SPORULATION PROTEIN RELATED"/>
    <property type="match status" value="1"/>
</dbReference>
<dbReference type="PANTHER" id="PTHR22683:SF41">
    <property type="entry name" value="DNA TRANSLOCASE FTSK"/>
    <property type="match status" value="1"/>
</dbReference>
<evidence type="ECO:0000256" key="5">
    <source>
        <dbReference type="SAM" id="Coils"/>
    </source>
</evidence>
<evidence type="ECO:0000256" key="1">
    <source>
        <dbReference type="ARBA" id="ARBA00004141"/>
    </source>
</evidence>
<keyword evidence="7" id="KW-1133">Transmembrane helix</keyword>
<keyword evidence="7" id="KW-0472">Membrane</keyword>
<dbReference type="InterPro" id="IPR050206">
    <property type="entry name" value="FtsK/SpoIIIE/SftA"/>
</dbReference>
<feature type="transmembrane region" description="Helical" evidence="7">
    <location>
        <begin position="24"/>
        <end position="49"/>
    </location>
</feature>
<feature type="coiled-coil region" evidence="5">
    <location>
        <begin position="258"/>
        <end position="317"/>
    </location>
</feature>
<dbReference type="AlphaFoldDB" id="A0A9Q8FQ18"/>
<name>A0A9Q8FQ18_9STAP</name>
<dbReference type="EMBL" id="SCWD01000006">
    <property type="protein sequence ID" value="TDL95512.1"/>
    <property type="molecule type" value="Genomic_DNA"/>
</dbReference>
<keyword evidence="10" id="KW-1185">Reference proteome</keyword>
<dbReference type="GO" id="GO:0005524">
    <property type="term" value="F:ATP binding"/>
    <property type="evidence" value="ECO:0007669"/>
    <property type="project" value="UniProtKB-UniRule"/>
</dbReference>
<evidence type="ECO:0000256" key="6">
    <source>
        <dbReference type="SAM" id="MobiDB-lite"/>
    </source>
</evidence>
<dbReference type="InterPro" id="IPR002543">
    <property type="entry name" value="FtsK_dom"/>
</dbReference>
<feature type="binding site" evidence="4">
    <location>
        <begin position="449"/>
        <end position="456"/>
    </location>
    <ligand>
        <name>ATP</name>
        <dbReference type="ChEBI" id="CHEBI:30616"/>
    </ligand>
</feature>
<organism evidence="9 10">
    <name type="scientific">Macrococcus carouselicus</name>
    <dbReference type="NCBI Taxonomy" id="69969"/>
    <lineage>
        <taxon>Bacteria</taxon>
        <taxon>Bacillati</taxon>
        <taxon>Bacillota</taxon>
        <taxon>Bacilli</taxon>
        <taxon>Bacillales</taxon>
        <taxon>Staphylococcaceae</taxon>
        <taxon>Macrococcus</taxon>
    </lineage>
</organism>
<dbReference type="CDD" id="cd01127">
    <property type="entry name" value="TrwB_TraG_TraD_VirD4"/>
    <property type="match status" value="1"/>
</dbReference>
<evidence type="ECO:0000256" key="4">
    <source>
        <dbReference type="PROSITE-ProRule" id="PRU00289"/>
    </source>
</evidence>
<evidence type="ECO:0000256" key="2">
    <source>
        <dbReference type="ARBA" id="ARBA00022741"/>
    </source>
</evidence>
<feature type="compositionally biased region" description="Basic and acidic residues" evidence="6">
    <location>
        <begin position="776"/>
        <end position="786"/>
    </location>
</feature>
<evidence type="ECO:0000313" key="9">
    <source>
        <dbReference type="EMBL" id="TDL95512.1"/>
    </source>
</evidence>
<evidence type="ECO:0000259" key="8">
    <source>
        <dbReference type="PROSITE" id="PS50901"/>
    </source>
</evidence>
<dbReference type="OrthoDB" id="9807790at2"/>
<proteinExistence type="predicted"/>
<keyword evidence="3 4" id="KW-0067">ATP-binding</keyword>
<comment type="subcellular location">
    <subcellularLocation>
        <location evidence="1">Membrane</location>
        <topology evidence="1">Multi-pass membrane protein</topology>
    </subcellularLocation>
</comment>
<feature type="transmembrane region" description="Helical" evidence="7">
    <location>
        <begin position="104"/>
        <end position="129"/>
    </location>
</feature>
<sequence length="792" mass="89419">MTKRDVQYPYAQFSKRVYMSIRKVVLLTIVLASIAFIFSLLSSAFIWIADKLFKPNFMHDWYVRTNAKNDGAMDRIPFMKYLFPDTSDWSDNLADWLSFKDGGLVSIVLMTGLTIAGIMLLIYVITIILRHHKGEMAPFLNDIESVKLKKKIIRSIGAGIWDIYDESDRKLKRVEHGARYHLRKMKVDIHTTLDKGQPKPTKKYSVVIRKPRKITVNKLVLHKIKDLQDILTDLTDGVSFDQMKVTANRRYYTYGGSVEKELKEARSVVRRRERAKNKVEQALEVPENGLTFPIEMLNDVSDQVRDEKQKAEDFTESVKHKVALSLSNSNLQTELIDTFVSSKTAVLKYSYSYTKNHPSDDRIAKSVSDELKIEGVTCSSSAGSLEITVPFSDKGINAIQIPIDFKNIVEKHIAGNKKLKPTDTLIGVLPNGDSVIKSLASAPHLLVVGTTGSGKSVGLNILIMTMLAHNTPDNVQLIIIDPKKVEFPHYNDSPYMVTNPITEVEDGAIALEYAVIEMENRYKLLEQYKVKNIEAYNKLAAKDSSLKKMKYLFIVIDEFSDFKDSLDDFKAVEKSIRRLGQKARACGIHLILATQSPRSEVITGIIKANLPMKIAFAVSSRLESSIALDDTGDSISADKLLGRGDMLIKIGSSFTRAQGAYLSDEEIINITTHWREKFDKPVFVDYKSIVARESGDEMSSEKEEMYSAVTSLQQTRTDAKKTEPRMNALEKAEERKEAKKERAYKVDMSKYFKDVPPPKKRAEKKVDTSQKTAVDSSKKDDNKKTASDILGI</sequence>
<feature type="domain" description="FtsK" evidence="8">
    <location>
        <begin position="432"/>
        <end position="625"/>
    </location>
</feature>
<evidence type="ECO:0000313" key="10">
    <source>
        <dbReference type="Proteomes" id="UP000295280"/>
    </source>
</evidence>
<keyword evidence="2 4" id="KW-0547">Nucleotide-binding</keyword>
<dbReference type="GO" id="GO:0016020">
    <property type="term" value="C:membrane"/>
    <property type="evidence" value="ECO:0007669"/>
    <property type="project" value="UniProtKB-SubCell"/>
</dbReference>
<evidence type="ECO:0000256" key="7">
    <source>
        <dbReference type="SAM" id="Phobius"/>
    </source>
</evidence>
<dbReference type="Pfam" id="PF01580">
    <property type="entry name" value="FtsK_SpoIIIE"/>
    <property type="match status" value="1"/>
</dbReference>
<accession>A0A9Q8FQ18</accession>
<comment type="caution">
    <text evidence="9">The sequence shown here is derived from an EMBL/GenBank/DDBJ whole genome shotgun (WGS) entry which is preliminary data.</text>
</comment>
<dbReference type="Gene3D" id="3.40.50.300">
    <property type="entry name" value="P-loop containing nucleotide triphosphate hydrolases"/>
    <property type="match status" value="1"/>
</dbReference>
<dbReference type="InterPro" id="IPR027417">
    <property type="entry name" value="P-loop_NTPase"/>
</dbReference>
<feature type="region of interest" description="Disordered" evidence="6">
    <location>
        <begin position="711"/>
        <end position="792"/>
    </location>
</feature>
<dbReference type="PROSITE" id="PS50901">
    <property type="entry name" value="FTSK"/>
    <property type="match status" value="1"/>
</dbReference>
<dbReference type="SUPFAM" id="SSF52540">
    <property type="entry name" value="P-loop containing nucleoside triphosphate hydrolases"/>
    <property type="match status" value="1"/>
</dbReference>
<protein>
    <submittedName>
        <fullName evidence="9">DUF87 domain-containing protein</fullName>
    </submittedName>
</protein>
<dbReference type="Proteomes" id="UP000295280">
    <property type="component" value="Unassembled WGS sequence"/>
</dbReference>
<keyword evidence="7" id="KW-0812">Transmembrane</keyword>
<feature type="compositionally biased region" description="Basic and acidic residues" evidence="6">
    <location>
        <begin position="717"/>
        <end position="757"/>
    </location>
</feature>